<evidence type="ECO:0000313" key="2">
    <source>
        <dbReference type="Proteomes" id="UP000730482"/>
    </source>
</evidence>
<accession>A0ABS5KZX5</accession>
<dbReference type="Proteomes" id="UP000730482">
    <property type="component" value="Unassembled WGS sequence"/>
</dbReference>
<evidence type="ECO:0008006" key="3">
    <source>
        <dbReference type="Google" id="ProtNLM"/>
    </source>
</evidence>
<comment type="caution">
    <text evidence="1">The sequence shown here is derived from an EMBL/GenBank/DDBJ whole genome shotgun (WGS) entry which is preliminary data.</text>
</comment>
<evidence type="ECO:0000313" key="1">
    <source>
        <dbReference type="EMBL" id="MBS2551545.1"/>
    </source>
</evidence>
<sequence>MADAGLVAAEDPWGALAAASGKARVDWLLGLASNTSAPDELVLELFDNPAEDWHRTSYIHNRERRDVVTEAAINHPERKVRMLLVETGHMTAEQWDRLIDTFPDRAARGLAEENRDGFLGLARPEAISASPAQIAQWADAEEHIPPEAHSSALPWVAALHDDPDAMRQLAAHPNPLIRRGVARAPHLPPDVVNRLAHDEDRVVHLFLSESCDDTPAEVLLGVWGWWSGSFSFPGRPRNHPNFPTTGLLKYADDPDPHWRLLALADEASTPELVDRFAADPEFVVRLEAARDPRISPAALVPLLLEERLATNAAGNASIPVPVMRSMIELARDAAGSCD</sequence>
<organism evidence="1 2">
    <name type="scientific">Catenulispora pinistramenti</name>
    <dbReference type="NCBI Taxonomy" id="2705254"/>
    <lineage>
        <taxon>Bacteria</taxon>
        <taxon>Bacillati</taxon>
        <taxon>Actinomycetota</taxon>
        <taxon>Actinomycetes</taxon>
        <taxon>Catenulisporales</taxon>
        <taxon>Catenulisporaceae</taxon>
        <taxon>Catenulispora</taxon>
    </lineage>
</organism>
<reference evidence="1 2" key="1">
    <citation type="submission" date="2020-02" db="EMBL/GenBank/DDBJ databases">
        <title>Acidophilic actinobacteria isolated from forest soil.</title>
        <authorList>
            <person name="Golinska P."/>
        </authorList>
    </citation>
    <scope>NUCLEOTIDE SEQUENCE [LARGE SCALE GENOMIC DNA]</scope>
    <source>
        <strain evidence="1 2">NL8</strain>
    </source>
</reference>
<dbReference type="InterPro" id="IPR011989">
    <property type="entry name" value="ARM-like"/>
</dbReference>
<dbReference type="Gene3D" id="1.25.10.10">
    <property type="entry name" value="Leucine-rich Repeat Variant"/>
    <property type="match status" value="1"/>
</dbReference>
<proteinExistence type="predicted"/>
<dbReference type="RefSeq" id="WP_212016235.1">
    <property type="nucleotide sequence ID" value="NZ_JAAFYZ010000144.1"/>
</dbReference>
<protein>
    <recommendedName>
        <fullName evidence="3">PE-PGRS family protein</fullName>
    </recommendedName>
</protein>
<gene>
    <name evidence="1" type="ORF">KGQ19_32225</name>
</gene>
<keyword evidence="2" id="KW-1185">Reference proteome</keyword>
<name>A0ABS5KZX5_9ACTN</name>
<dbReference type="EMBL" id="JAAFYZ010000144">
    <property type="protein sequence ID" value="MBS2551545.1"/>
    <property type="molecule type" value="Genomic_DNA"/>
</dbReference>